<feature type="compositionally biased region" description="Low complexity" evidence="2">
    <location>
        <begin position="488"/>
        <end position="512"/>
    </location>
</feature>
<feature type="compositionally biased region" description="Polar residues" evidence="2">
    <location>
        <begin position="127"/>
        <end position="149"/>
    </location>
</feature>
<dbReference type="InterPro" id="IPR001164">
    <property type="entry name" value="ArfGAP_dom"/>
</dbReference>
<dbReference type="InterPro" id="IPR009060">
    <property type="entry name" value="UBA-like_sf"/>
</dbReference>
<keyword evidence="1" id="KW-0862">Zinc</keyword>
<dbReference type="OrthoDB" id="10266696at2759"/>
<feature type="region of interest" description="Disordered" evidence="2">
    <location>
        <begin position="126"/>
        <end position="211"/>
    </location>
</feature>
<dbReference type="SUPFAM" id="SSF57863">
    <property type="entry name" value="ArfGap/RecO-like zinc finger"/>
    <property type="match status" value="1"/>
</dbReference>
<dbReference type="GO" id="GO:0008270">
    <property type="term" value="F:zinc ion binding"/>
    <property type="evidence" value="ECO:0007669"/>
    <property type="project" value="UniProtKB-KW"/>
</dbReference>
<dbReference type="PRINTS" id="PR00405">
    <property type="entry name" value="REVINTRACTNG"/>
</dbReference>
<feature type="domain" description="Arf-GAP" evidence="4">
    <location>
        <begin position="15"/>
        <end position="136"/>
    </location>
</feature>
<dbReference type="RefSeq" id="XP_044663774.1">
    <property type="nucleotide sequence ID" value="XM_044807839.1"/>
</dbReference>
<dbReference type="InterPro" id="IPR051718">
    <property type="entry name" value="ARF_GTPase-activating"/>
</dbReference>
<feature type="compositionally biased region" description="Low complexity" evidence="2">
    <location>
        <begin position="631"/>
        <end position="643"/>
    </location>
</feature>
<feature type="compositionally biased region" description="Low complexity" evidence="2">
    <location>
        <begin position="450"/>
        <end position="473"/>
    </location>
</feature>
<proteinExistence type="predicted"/>
<dbReference type="PANTHER" id="PTHR45705">
    <property type="entry name" value="FI20236P1"/>
    <property type="match status" value="1"/>
</dbReference>
<gene>
    <name evidence="5" type="ORF">CKM354_001231900</name>
</gene>
<dbReference type="SMART" id="SM00105">
    <property type="entry name" value="ArfGap"/>
    <property type="match status" value="1"/>
</dbReference>
<feature type="compositionally biased region" description="Low complexity" evidence="2">
    <location>
        <begin position="597"/>
        <end position="610"/>
    </location>
</feature>
<dbReference type="FunFam" id="1.10.220.150:FF:000026">
    <property type="entry name" value="GTPase activating protein for Arf, putative"/>
    <property type="match status" value="1"/>
</dbReference>
<accession>A0A9P3L2I4</accession>
<evidence type="ECO:0000256" key="1">
    <source>
        <dbReference type="PROSITE-ProRule" id="PRU00288"/>
    </source>
</evidence>
<dbReference type="PANTHER" id="PTHR45705:SF7">
    <property type="entry name" value="ACTIVATING PROTEIN FOR ARF, PUTATIVE (AFU_ORTHOLOGUE AFUA_4G09120)-RELATED"/>
    <property type="match status" value="1"/>
</dbReference>
<dbReference type="CDD" id="cd08204">
    <property type="entry name" value="ArfGap"/>
    <property type="match status" value="1"/>
</dbReference>
<feature type="compositionally biased region" description="Basic and acidic residues" evidence="2">
    <location>
        <begin position="296"/>
        <end position="308"/>
    </location>
</feature>
<evidence type="ECO:0008006" key="7">
    <source>
        <dbReference type="Google" id="ProtNLM"/>
    </source>
</evidence>
<protein>
    <recommendedName>
        <fullName evidence="7">UBA domain-containing protein 3</fullName>
    </recommendedName>
</protein>
<evidence type="ECO:0000256" key="2">
    <source>
        <dbReference type="SAM" id="MobiDB-lite"/>
    </source>
</evidence>
<feature type="compositionally biased region" description="Low complexity" evidence="2">
    <location>
        <begin position="309"/>
        <end position="322"/>
    </location>
</feature>
<sequence length="678" mass="74772">MASAITKRQQARNERMLQDLLRTVPGNDKCADCAAKNPGWASWNLGIFLCMRCAALHRKLGTHVSKVKSLSMDSWSVEQVENMKKVGNVASNKTYNPQNVRPEIPIDVDEVDSALERHIRQKYVTKALSTGRAQPAARQNTGSTATDLGSWSEEPPELPPKPTKRFGFSLRSSSAAVPKQRADRITPPLSPAYSGDRNDLPSPKRGNKPSQLFGMKITTVDNNFQAKLSHIRDMGFPDNSKNTEILKSTGGNVEKAVETLIRLGEGTKPLSRSVTPGPRALTPVSMGSSGANGISIEKKSSNPWEVRESAAPPAVPARASSVPPQPTAASASWNPFLQPQSAVQPQTSLENSFQNMSLSQPATQANSPWHTGTQQAYQQSPAVMQANNPFLQPQSAQSQQAASPWDQPSASYPPPVQQSYAQQQTSQFANNPFMQQSAQQQTANANDIWAQQAPQQQQFPQQQASNPWQQQSFTQQAPMASPQPMYGQQADFFSQPQPQQQMPQQQSLTQPPASNPWAQKLAQHSAPQPQQQPQTQFAQQPQQEQPWQYNSQPLLNAQYQQSVRQDKSSILALYNYPQLAPAPRQLQTLPEDGSAPQQTYEQQQQQQVPQRSATMPPNLMMMNSGNPFGAQPVQQQPQQQQQQMAPRHVSNESRDFQGFAGNGRHSPDAFAGLAARYR</sequence>
<comment type="caution">
    <text evidence="5">The sequence shown here is derived from an EMBL/GenBank/DDBJ whole genome shotgun (WGS) entry which is preliminary data.</text>
</comment>
<dbReference type="Proteomes" id="UP000825890">
    <property type="component" value="Unassembled WGS sequence"/>
</dbReference>
<dbReference type="PROSITE" id="PS50030">
    <property type="entry name" value="UBA"/>
    <property type="match status" value="1"/>
</dbReference>
<keyword evidence="6" id="KW-1185">Reference proteome</keyword>
<keyword evidence="1" id="KW-0479">Metal-binding</keyword>
<dbReference type="Gene3D" id="1.10.220.150">
    <property type="entry name" value="Arf GTPase activating protein"/>
    <property type="match status" value="1"/>
</dbReference>
<dbReference type="InterPro" id="IPR038508">
    <property type="entry name" value="ArfGAP_dom_sf"/>
</dbReference>
<dbReference type="InterPro" id="IPR037278">
    <property type="entry name" value="ARFGAP/RecO"/>
</dbReference>
<dbReference type="Pfam" id="PF01412">
    <property type="entry name" value="ArfGap"/>
    <property type="match status" value="1"/>
</dbReference>
<feature type="compositionally biased region" description="Low complexity" evidence="2">
    <location>
        <begin position="392"/>
        <end position="410"/>
    </location>
</feature>
<name>A0A9P3L2I4_9PEZI</name>
<dbReference type="InterPro" id="IPR015940">
    <property type="entry name" value="UBA"/>
</dbReference>
<evidence type="ECO:0000259" key="4">
    <source>
        <dbReference type="PROSITE" id="PS50115"/>
    </source>
</evidence>
<feature type="region of interest" description="Disordered" evidence="2">
    <location>
        <begin position="450"/>
        <end position="546"/>
    </location>
</feature>
<feature type="region of interest" description="Disordered" evidence="2">
    <location>
        <begin position="392"/>
        <end position="422"/>
    </location>
</feature>
<dbReference type="Gene3D" id="1.10.8.10">
    <property type="entry name" value="DNA helicase RuvA subunit, C-terminal domain"/>
    <property type="match status" value="1"/>
</dbReference>
<evidence type="ECO:0000259" key="3">
    <source>
        <dbReference type="PROSITE" id="PS50030"/>
    </source>
</evidence>
<dbReference type="PROSITE" id="PS50115">
    <property type="entry name" value="ARFGAP"/>
    <property type="match status" value="1"/>
</dbReference>
<feature type="region of interest" description="Disordered" evidence="2">
    <location>
        <begin position="357"/>
        <end position="377"/>
    </location>
</feature>
<feature type="region of interest" description="Disordered" evidence="2">
    <location>
        <begin position="586"/>
        <end position="678"/>
    </location>
</feature>
<reference evidence="5 6" key="1">
    <citation type="submission" date="2021-01" db="EMBL/GenBank/DDBJ databases">
        <title>Cercospora kikuchii MAFF 305040 whole genome shotgun sequence.</title>
        <authorList>
            <person name="Kashiwa T."/>
            <person name="Suzuki T."/>
        </authorList>
    </citation>
    <scope>NUCLEOTIDE SEQUENCE [LARGE SCALE GENOMIC DNA]</scope>
    <source>
        <strain evidence="5 6">MAFF 305040</strain>
    </source>
</reference>
<dbReference type="SMART" id="SM00165">
    <property type="entry name" value="UBA"/>
    <property type="match status" value="1"/>
</dbReference>
<evidence type="ECO:0000313" key="6">
    <source>
        <dbReference type="Proteomes" id="UP000825890"/>
    </source>
</evidence>
<feature type="domain" description="UBA" evidence="3">
    <location>
        <begin position="219"/>
        <end position="263"/>
    </location>
</feature>
<dbReference type="EMBL" id="BOLY01000009">
    <property type="protein sequence ID" value="GIZ49287.1"/>
    <property type="molecule type" value="Genomic_DNA"/>
</dbReference>
<dbReference type="SUPFAM" id="SSF46934">
    <property type="entry name" value="UBA-like"/>
    <property type="match status" value="1"/>
</dbReference>
<dbReference type="AlphaFoldDB" id="A0A9P3L2I4"/>
<dbReference type="GO" id="GO:0005737">
    <property type="term" value="C:cytoplasm"/>
    <property type="evidence" value="ECO:0007669"/>
    <property type="project" value="TreeGrafter"/>
</dbReference>
<dbReference type="GeneID" id="68297894"/>
<keyword evidence="1" id="KW-0863">Zinc-finger</keyword>
<feature type="compositionally biased region" description="Polar residues" evidence="2">
    <location>
        <begin position="611"/>
        <end position="626"/>
    </location>
</feature>
<feature type="compositionally biased region" description="Low complexity" evidence="2">
    <location>
        <begin position="527"/>
        <end position="546"/>
    </location>
</feature>
<organism evidence="5 6">
    <name type="scientific">Cercospora kikuchii</name>
    <dbReference type="NCBI Taxonomy" id="84275"/>
    <lineage>
        <taxon>Eukaryota</taxon>
        <taxon>Fungi</taxon>
        <taxon>Dikarya</taxon>
        <taxon>Ascomycota</taxon>
        <taxon>Pezizomycotina</taxon>
        <taxon>Dothideomycetes</taxon>
        <taxon>Dothideomycetidae</taxon>
        <taxon>Mycosphaerellales</taxon>
        <taxon>Mycosphaerellaceae</taxon>
        <taxon>Cercospora</taxon>
    </lineage>
</organism>
<feature type="region of interest" description="Disordered" evidence="2">
    <location>
        <begin position="268"/>
        <end position="332"/>
    </location>
</feature>
<dbReference type="GO" id="GO:0005096">
    <property type="term" value="F:GTPase activator activity"/>
    <property type="evidence" value="ECO:0007669"/>
    <property type="project" value="InterPro"/>
</dbReference>
<evidence type="ECO:0000313" key="5">
    <source>
        <dbReference type="EMBL" id="GIZ49287.1"/>
    </source>
</evidence>